<dbReference type="GO" id="GO:0006147">
    <property type="term" value="P:guanine catabolic process"/>
    <property type="evidence" value="ECO:0007669"/>
    <property type="project" value="UniProtKB-UniPathway"/>
</dbReference>
<dbReference type="InterPro" id="IPR051607">
    <property type="entry name" value="Metallo-dep_hydrolases"/>
</dbReference>
<dbReference type="GO" id="GO:0005829">
    <property type="term" value="C:cytosol"/>
    <property type="evidence" value="ECO:0007669"/>
    <property type="project" value="TreeGrafter"/>
</dbReference>
<dbReference type="Pfam" id="PF01979">
    <property type="entry name" value="Amidohydro_1"/>
    <property type="match status" value="1"/>
</dbReference>
<keyword evidence="2" id="KW-0479">Metal-binding</keyword>
<dbReference type="PANTHER" id="PTHR11271:SF6">
    <property type="entry name" value="GUANINE DEAMINASE"/>
    <property type="match status" value="1"/>
</dbReference>
<evidence type="ECO:0000256" key="3">
    <source>
        <dbReference type="ARBA" id="ARBA00022801"/>
    </source>
</evidence>
<accession>A0A252F243</accession>
<dbReference type="RefSeq" id="WP_087021587.1">
    <property type="nucleotide sequence ID" value="NZ_CP178353.1"/>
</dbReference>
<dbReference type="InterPro" id="IPR032466">
    <property type="entry name" value="Metal_Hydrolase"/>
</dbReference>
<gene>
    <name evidence="6" type="ORF">CBW42_11460</name>
</gene>
<dbReference type="GO" id="GO:0008892">
    <property type="term" value="F:guanine deaminase activity"/>
    <property type="evidence" value="ECO:0007669"/>
    <property type="project" value="TreeGrafter"/>
</dbReference>
<dbReference type="SUPFAM" id="SSF51556">
    <property type="entry name" value="Metallo-dependent hydrolases"/>
    <property type="match status" value="1"/>
</dbReference>
<comment type="caution">
    <text evidence="6">The sequence shown here is derived from an EMBL/GenBank/DDBJ whole genome shotgun (WGS) entry which is preliminary data.</text>
</comment>
<dbReference type="InterPro" id="IPR006680">
    <property type="entry name" value="Amidohydro-rel"/>
</dbReference>
<dbReference type="EMBL" id="NHOC01000010">
    <property type="protein sequence ID" value="OUM19771.1"/>
    <property type="molecule type" value="Genomic_DNA"/>
</dbReference>
<dbReference type="UniPathway" id="UPA00603">
    <property type="reaction ID" value="UER00660"/>
</dbReference>
<evidence type="ECO:0000256" key="1">
    <source>
        <dbReference type="ARBA" id="ARBA00001947"/>
    </source>
</evidence>
<dbReference type="OrthoDB" id="9807210at2"/>
<dbReference type="SUPFAM" id="SSF51338">
    <property type="entry name" value="Composite domain of metallo-dependent hydrolases"/>
    <property type="match status" value="1"/>
</dbReference>
<dbReference type="Proteomes" id="UP000194903">
    <property type="component" value="Unassembled WGS sequence"/>
</dbReference>
<evidence type="ECO:0000256" key="4">
    <source>
        <dbReference type="ARBA" id="ARBA00022833"/>
    </source>
</evidence>
<comment type="cofactor">
    <cofactor evidence="1">
        <name>Zn(2+)</name>
        <dbReference type="ChEBI" id="CHEBI:29105"/>
    </cofactor>
</comment>
<dbReference type="PANTHER" id="PTHR11271">
    <property type="entry name" value="GUANINE DEAMINASE"/>
    <property type="match status" value="1"/>
</dbReference>
<dbReference type="InterPro" id="IPR011059">
    <property type="entry name" value="Metal-dep_hydrolase_composite"/>
</dbReference>
<dbReference type="GO" id="GO:0008270">
    <property type="term" value="F:zinc ion binding"/>
    <property type="evidence" value="ECO:0007669"/>
    <property type="project" value="TreeGrafter"/>
</dbReference>
<evidence type="ECO:0000259" key="5">
    <source>
        <dbReference type="Pfam" id="PF01979"/>
    </source>
</evidence>
<dbReference type="AlphaFoldDB" id="A0A252F243"/>
<sequence>MSLQQDSFALKGNICYSINPREVYCGENCYVVCAEGRSAGVFRELPEQFSKLHVYDCGDCVIIPGLTDLHTHAPQFANRGMAMDLQLLDWLNTYTFPEETKFADLEYARRAYGMFVHELKQGATTRACIFATVHVPATVWLMDELERSGLCTYVGKVNMDRNSPKELVERTADSIADTTAWLRQIDGRYSRTSPMLTPRFIPSCTDELLRELGHMAQQYQLPVQSHLSENPAEVAWVKELCPWAKTYGHAYDKWGLFGSTPTIMAHCVWCPDAEMELMKKNGVTIAHSPSSNRNLSSGIAPAKDCLDAGLKIGLATDLSAGESSSILKVMSDAIAVSKLRWRYIEEQTPPLTMEEAFYMGTIGGGSFFGKVGSLEAGYEFDAVVIDDHELIHPQELTLHQRLERIIHLSAHCHVVKKYVRGREIFL</sequence>
<keyword evidence="4" id="KW-0862">Zinc</keyword>
<evidence type="ECO:0000313" key="6">
    <source>
        <dbReference type="EMBL" id="OUM19771.1"/>
    </source>
</evidence>
<reference evidence="6 7" key="1">
    <citation type="submission" date="2017-05" db="EMBL/GenBank/DDBJ databases">
        <title>Butyricicoccus porcorum sp. nov. a butyrate-producing bacterium from the swine intestinal tract.</title>
        <authorList>
            <person name="Trachsel J."/>
            <person name="Humphrey S."/>
            <person name="Allen H.K."/>
        </authorList>
    </citation>
    <scope>NUCLEOTIDE SEQUENCE [LARGE SCALE GENOMIC DNA]</scope>
    <source>
        <strain evidence="6">BB10</strain>
    </source>
</reference>
<dbReference type="Gene3D" id="2.30.40.10">
    <property type="entry name" value="Urease, subunit C, domain 1"/>
    <property type="match status" value="1"/>
</dbReference>
<evidence type="ECO:0000313" key="7">
    <source>
        <dbReference type="Proteomes" id="UP000194903"/>
    </source>
</evidence>
<dbReference type="Gene3D" id="3.20.20.140">
    <property type="entry name" value="Metal-dependent hydrolases"/>
    <property type="match status" value="1"/>
</dbReference>
<protein>
    <submittedName>
        <fullName evidence="6">Guanine deaminase</fullName>
    </submittedName>
</protein>
<keyword evidence="7" id="KW-1185">Reference proteome</keyword>
<evidence type="ECO:0000256" key="2">
    <source>
        <dbReference type="ARBA" id="ARBA00022723"/>
    </source>
</evidence>
<organism evidence="6 7">
    <name type="scientific">Butyricicoccus porcorum</name>
    <dbReference type="NCBI Taxonomy" id="1945634"/>
    <lineage>
        <taxon>Bacteria</taxon>
        <taxon>Bacillati</taxon>
        <taxon>Bacillota</taxon>
        <taxon>Clostridia</taxon>
        <taxon>Eubacteriales</taxon>
        <taxon>Butyricicoccaceae</taxon>
        <taxon>Butyricicoccus</taxon>
    </lineage>
</organism>
<proteinExistence type="predicted"/>
<keyword evidence="3" id="KW-0378">Hydrolase</keyword>
<name>A0A252F243_9FIRM</name>
<feature type="domain" description="Amidohydrolase-related" evidence="5">
    <location>
        <begin position="61"/>
        <end position="421"/>
    </location>
</feature>